<reference evidence="1 5" key="1">
    <citation type="submission" date="2018-06" db="EMBL/GenBank/DDBJ databases">
        <authorList>
            <consortium name="GenomeTrakr: Next Generation Sequencing Network for Food Pathogen Tracability"/>
        </authorList>
    </citation>
    <scope>NUCLEOTIDE SEQUENCE [LARGE SCALE GENOMIC DNA]</scope>
    <source>
        <strain evidence="1 5">NYAG13B12507-5</strain>
    </source>
</reference>
<dbReference type="RefSeq" id="WP_031669537.1">
    <property type="nucleotide sequence ID" value="NZ_CADEHJ010000001.1"/>
</dbReference>
<comment type="caution">
    <text evidence="2">The sequence shown here is derived from an EMBL/GenBank/DDBJ whole genome shotgun (WGS) entry which is preliminary data.</text>
</comment>
<dbReference type="Proteomes" id="UP000401273">
    <property type="component" value="Unassembled WGS sequence"/>
</dbReference>
<organism evidence="2 6">
    <name type="scientific">Listeria monocytogenes</name>
    <dbReference type="NCBI Taxonomy" id="1639"/>
    <lineage>
        <taxon>Bacteria</taxon>
        <taxon>Bacillati</taxon>
        <taxon>Bacillota</taxon>
        <taxon>Bacilli</taxon>
        <taxon>Bacillales</taxon>
        <taxon>Listeriaceae</taxon>
        <taxon>Listeria</taxon>
    </lineage>
</organism>
<dbReference type="Pfam" id="PF10711">
    <property type="entry name" value="DUF2513"/>
    <property type="match status" value="1"/>
</dbReference>
<dbReference type="EMBL" id="AAASTI010000004">
    <property type="protein sequence ID" value="EAE5604428.1"/>
    <property type="molecule type" value="Genomic_DNA"/>
</dbReference>
<evidence type="ECO:0000313" key="1">
    <source>
        <dbReference type="EMBL" id="EAD8147124.1"/>
    </source>
</evidence>
<evidence type="ECO:0000313" key="6">
    <source>
        <dbReference type="Proteomes" id="UP000401273"/>
    </source>
</evidence>
<evidence type="ECO:0000313" key="4">
    <source>
        <dbReference type="Proteomes" id="UP000332711"/>
    </source>
</evidence>
<reference evidence="4 6" key="2">
    <citation type="submission" date="2019-03" db="EMBL/GenBank/DDBJ databases">
        <authorList>
            <person name="Ashton P.M."/>
            <person name="Dallman T."/>
            <person name="Nair S."/>
            <person name="De Pinna E."/>
            <person name="Peters T."/>
            <person name="Grant K."/>
        </authorList>
    </citation>
    <scope>NUCLEOTIDE SEQUENCE [LARGE SCALE GENOMIC DNA]</scope>
    <source>
        <strain evidence="2">RL15000271</strain>
        <strain evidence="3">RL15000440</strain>
    </source>
</reference>
<dbReference type="Proteomes" id="UP000371553">
    <property type="component" value="Unassembled WGS sequence"/>
</dbReference>
<dbReference type="Proteomes" id="UP000332711">
    <property type="component" value="Unassembled WGS sequence"/>
</dbReference>
<gene>
    <name evidence="1" type="ORF">CD20_13660</name>
    <name evidence="2" type="ORF">E1W43_09520</name>
    <name evidence="3" type="ORF">E1X78_09925</name>
</gene>
<protein>
    <submittedName>
        <fullName evidence="2">DUF2513 domain-containing protein</fullName>
    </submittedName>
</protein>
<accession>A0A471FUT8</accession>
<dbReference type="InterPro" id="IPR019650">
    <property type="entry name" value="DUF2513"/>
</dbReference>
<dbReference type="EMBL" id="AAARLF010000004">
    <property type="protein sequence ID" value="EAE2898182.1"/>
    <property type="molecule type" value="Genomic_DNA"/>
</dbReference>
<sequence length="131" mass="15633">MKLNHECVRKLLLEIEDKQDFLFQNFNYEELKQFDCFKEFGHDVLFYTLYRLKEADFIDFSHKIINGKIHFFSLSKITWKGHEFLDNIRDDKVWKNTKEIASTFTSASISFLSKIAFNLLSESVKKHLGIK</sequence>
<evidence type="ECO:0000313" key="3">
    <source>
        <dbReference type="EMBL" id="EAE5604428.1"/>
    </source>
</evidence>
<proteinExistence type="predicted"/>
<evidence type="ECO:0000313" key="5">
    <source>
        <dbReference type="Proteomes" id="UP000371553"/>
    </source>
</evidence>
<evidence type="ECO:0000313" key="2">
    <source>
        <dbReference type="EMBL" id="EAE2898182.1"/>
    </source>
</evidence>
<dbReference type="AlphaFoldDB" id="A0A471FUT8"/>
<name>A0A471FUT8_LISMN</name>
<dbReference type="EMBL" id="AAAPCR010000015">
    <property type="protein sequence ID" value="EAD8147124.1"/>
    <property type="molecule type" value="Genomic_DNA"/>
</dbReference>